<feature type="domain" description="GP-PDE" evidence="1">
    <location>
        <begin position="6"/>
        <end position="236"/>
    </location>
</feature>
<evidence type="ECO:0000313" key="3">
    <source>
        <dbReference type="Proteomes" id="UP000190188"/>
    </source>
</evidence>
<dbReference type="Pfam" id="PF03009">
    <property type="entry name" value="GDPD"/>
    <property type="match status" value="1"/>
</dbReference>
<protein>
    <submittedName>
        <fullName evidence="2">Glycerophosphodiester phosphodiesterase</fullName>
    </submittedName>
</protein>
<accession>A0A1T2X5M0</accession>
<evidence type="ECO:0000313" key="2">
    <source>
        <dbReference type="EMBL" id="OPA75201.1"/>
    </source>
</evidence>
<comment type="caution">
    <text evidence="2">The sequence shown here is derived from an EMBL/GenBank/DDBJ whole genome shotgun (WGS) entry which is preliminary data.</text>
</comment>
<keyword evidence="3" id="KW-1185">Reference proteome</keyword>
<evidence type="ECO:0000259" key="1">
    <source>
        <dbReference type="PROSITE" id="PS51704"/>
    </source>
</evidence>
<proteinExistence type="predicted"/>
<dbReference type="InterPro" id="IPR017946">
    <property type="entry name" value="PLC-like_Pdiesterase_TIM-brl"/>
</dbReference>
<sequence>MVHQSRVLITAHTGCGDAPDNTMASFLEGAVSGADMVEVDIRSTKDDFAILLHDDSPLLQAHTYEQLNIQDVRRKLDPVYEHYEIPLLDEILKVSEAYEITLNLDIKDRMSIEPALQSIYRLQAQDRVYITGCSDGITKLNSGIRVFLNTPDELSVEAQDEMSFAHDICVRAREEGYYGLNMDYRTCRNEIVDIAHENGLAICVYTVNHPLDMAKFLDLKVDAITTKNVDTLLKIRSRYEL</sequence>
<dbReference type="STRING" id="1324314.BVG16_21595"/>
<organism evidence="2 3">
    <name type="scientific">Paenibacillus selenitireducens</name>
    <dbReference type="NCBI Taxonomy" id="1324314"/>
    <lineage>
        <taxon>Bacteria</taxon>
        <taxon>Bacillati</taxon>
        <taxon>Bacillota</taxon>
        <taxon>Bacilli</taxon>
        <taxon>Bacillales</taxon>
        <taxon>Paenibacillaceae</taxon>
        <taxon>Paenibacillus</taxon>
    </lineage>
</organism>
<dbReference type="GO" id="GO:0006629">
    <property type="term" value="P:lipid metabolic process"/>
    <property type="evidence" value="ECO:0007669"/>
    <property type="project" value="InterPro"/>
</dbReference>
<dbReference type="EMBL" id="MSZX01000009">
    <property type="protein sequence ID" value="OPA75201.1"/>
    <property type="molecule type" value="Genomic_DNA"/>
</dbReference>
<dbReference type="OrthoDB" id="384721at2"/>
<dbReference type="PROSITE" id="PS51704">
    <property type="entry name" value="GP_PDE"/>
    <property type="match status" value="1"/>
</dbReference>
<dbReference type="Gene3D" id="3.20.20.190">
    <property type="entry name" value="Phosphatidylinositol (PI) phosphodiesterase"/>
    <property type="match status" value="1"/>
</dbReference>
<name>A0A1T2X5M0_9BACL</name>
<dbReference type="SUPFAM" id="SSF51695">
    <property type="entry name" value="PLC-like phosphodiesterases"/>
    <property type="match status" value="1"/>
</dbReference>
<gene>
    <name evidence="2" type="ORF">BVG16_21595</name>
</gene>
<dbReference type="InterPro" id="IPR030395">
    <property type="entry name" value="GP_PDE_dom"/>
</dbReference>
<dbReference type="PANTHER" id="PTHR46211">
    <property type="entry name" value="GLYCEROPHOSPHORYL DIESTER PHOSPHODIESTERASE"/>
    <property type="match status" value="1"/>
</dbReference>
<dbReference type="CDD" id="cd08556">
    <property type="entry name" value="GDPD"/>
    <property type="match status" value="1"/>
</dbReference>
<dbReference type="AlphaFoldDB" id="A0A1T2X5M0"/>
<dbReference type="Proteomes" id="UP000190188">
    <property type="component" value="Unassembled WGS sequence"/>
</dbReference>
<dbReference type="GO" id="GO:0008081">
    <property type="term" value="F:phosphoric diester hydrolase activity"/>
    <property type="evidence" value="ECO:0007669"/>
    <property type="project" value="InterPro"/>
</dbReference>
<dbReference type="RefSeq" id="WP_078501275.1">
    <property type="nucleotide sequence ID" value="NZ_MSZX01000009.1"/>
</dbReference>
<dbReference type="PANTHER" id="PTHR46211:SF14">
    <property type="entry name" value="GLYCEROPHOSPHODIESTER PHOSPHODIESTERASE"/>
    <property type="match status" value="1"/>
</dbReference>
<reference evidence="2 3" key="1">
    <citation type="submission" date="2017-01" db="EMBL/GenBank/DDBJ databases">
        <title>Genome analysis of Paenibacillus selenitrireducens ES3-24.</title>
        <authorList>
            <person name="Xu D."/>
            <person name="Yao R."/>
            <person name="Zheng S."/>
        </authorList>
    </citation>
    <scope>NUCLEOTIDE SEQUENCE [LARGE SCALE GENOMIC DNA]</scope>
    <source>
        <strain evidence="2 3">ES3-24</strain>
    </source>
</reference>